<reference evidence="2 3" key="1">
    <citation type="submission" date="2014-10" db="EMBL/GenBank/DDBJ databases">
        <title>Draft genome of the hookworm Ancylostoma caninum.</title>
        <authorList>
            <person name="Mitreva M."/>
        </authorList>
    </citation>
    <scope>NUCLEOTIDE SEQUENCE [LARGE SCALE GENOMIC DNA]</scope>
    <source>
        <strain evidence="2 3">Baltimore</strain>
    </source>
</reference>
<keyword evidence="1" id="KW-0472">Membrane</keyword>
<dbReference type="PANTHER" id="PTHR23021">
    <property type="entry name" value="SERPENTINE RECEPTOR, CLASS T"/>
    <property type="match status" value="1"/>
</dbReference>
<name>A0A368FWP5_ANCCA</name>
<organism evidence="2 3">
    <name type="scientific">Ancylostoma caninum</name>
    <name type="common">Dog hookworm</name>
    <dbReference type="NCBI Taxonomy" id="29170"/>
    <lineage>
        <taxon>Eukaryota</taxon>
        <taxon>Metazoa</taxon>
        <taxon>Ecdysozoa</taxon>
        <taxon>Nematoda</taxon>
        <taxon>Chromadorea</taxon>
        <taxon>Rhabditida</taxon>
        <taxon>Rhabditina</taxon>
        <taxon>Rhabditomorpha</taxon>
        <taxon>Strongyloidea</taxon>
        <taxon>Ancylostomatidae</taxon>
        <taxon>Ancylostomatinae</taxon>
        <taxon>Ancylostoma</taxon>
    </lineage>
</organism>
<dbReference type="EMBL" id="JOJR01000693">
    <property type="protein sequence ID" value="RCN35175.1"/>
    <property type="molecule type" value="Genomic_DNA"/>
</dbReference>
<comment type="caution">
    <text evidence="2">The sequence shown here is derived from an EMBL/GenBank/DDBJ whole genome shotgun (WGS) entry which is preliminary data.</text>
</comment>
<accession>A0A368FWP5</accession>
<evidence type="ECO:0000313" key="2">
    <source>
        <dbReference type="EMBL" id="RCN35175.1"/>
    </source>
</evidence>
<dbReference type="PANTHER" id="PTHR23021:SF11">
    <property type="entry name" value="SERPENTINE RECEPTOR, CLASS T"/>
    <property type="match status" value="1"/>
</dbReference>
<proteinExistence type="predicted"/>
<dbReference type="OrthoDB" id="5873245at2759"/>
<dbReference type="Pfam" id="PF10321">
    <property type="entry name" value="7TM_GPCR_Srt"/>
    <property type="match status" value="1"/>
</dbReference>
<keyword evidence="3" id="KW-1185">Reference proteome</keyword>
<feature type="transmembrane region" description="Helical" evidence="1">
    <location>
        <begin position="24"/>
        <end position="45"/>
    </location>
</feature>
<sequence length="113" mass="13128">MQYCRILLHVSKGSTRISFAQKSFFVQCTFICMINLACSLIYVYMEFFTPPFFFVHLGHITWQLGNGFPAFVYLLLNRTIQKEVLLLLRLRRPAKQSITVLMNSSSAAKTSHW</sequence>
<evidence type="ECO:0008006" key="4">
    <source>
        <dbReference type="Google" id="ProtNLM"/>
    </source>
</evidence>
<evidence type="ECO:0000313" key="3">
    <source>
        <dbReference type="Proteomes" id="UP000252519"/>
    </source>
</evidence>
<protein>
    <recommendedName>
        <fullName evidence="4">7TM GPCR serpentine receptor class x (Srx) domain-containing protein</fullName>
    </recommendedName>
</protein>
<feature type="transmembrane region" description="Helical" evidence="1">
    <location>
        <begin position="51"/>
        <end position="76"/>
    </location>
</feature>
<dbReference type="InterPro" id="IPR019425">
    <property type="entry name" value="7TM_GPCR_serpentine_rcpt_Srt"/>
</dbReference>
<gene>
    <name evidence="2" type="ORF">ANCCAN_18970</name>
</gene>
<dbReference type="Proteomes" id="UP000252519">
    <property type="component" value="Unassembled WGS sequence"/>
</dbReference>
<keyword evidence="1" id="KW-0812">Transmembrane</keyword>
<evidence type="ECO:0000256" key="1">
    <source>
        <dbReference type="SAM" id="Phobius"/>
    </source>
</evidence>
<dbReference type="AlphaFoldDB" id="A0A368FWP5"/>
<keyword evidence="1" id="KW-1133">Transmembrane helix</keyword>